<evidence type="ECO:0000313" key="1">
    <source>
        <dbReference type="EMBL" id="TFK72828.1"/>
    </source>
</evidence>
<keyword evidence="2" id="KW-1185">Reference proteome</keyword>
<proteinExistence type="predicted"/>
<reference evidence="1 2" key="1">
    <citation type="journal article" date="2019" name="Nat. Ecol. Evol.">
        <title>Megaphylogeny resolves global patterns of mushroom evolution.</title>
        <authorList>
            <person name="Varga T."/>
            <person name="Krizsan K."/>
            <person name="Foldi C."/>
            <person name="Dima B."/>
            <person name="Sanchez-Garcia M."/>
            <person name="Sanchez-Ramirez S."/>
            <person name="Szollosi G.J."/>
            <person name="Szarkandi J.G."/>
            <person name="Papp V."/>
            <person name="Albert L."/>
            <person name="Andreopoulos W."/>
            <person name="Angelini C."/>
            <person name="Antonin V."/>
            <person name="Barry K.W."/>
            <person name="Bougher N.L."/>
            <person name="Buchanan P."/>
            <person name="Buyck B."/>
            <person name="Bense V."/>
            <person name="Catcheside P."/>
            <person name="Chovatia M."/>
            <person name="Cooper J."/>
            <person name="Damon W."/>
            <person name="Desjardin D."/>
            <person name="Finy P."/>
            <person name="Geml J."/>
            <person name="Haridas S."/>
            <person name="Hughes K."/>
            <person name="Justo A."/>
            <person name="Karasinski D."/>
            <person name="Kautmanova I."/>
            <person name="Kiss B."/>
            <person name="Kocsube S."/>
            <person name="Kotiranta H."/>
            <person name="LaButti K.M."/>
            <person name="Lechner B.E."/>
            <person name="Liimatainen K."/>
            <person name="Lipzen A."/>
            <person name="Lukacs Z."/>
            <person name="Mihaltcheva S."/>
            <person name="Morgado L.N."/>
            <person name="Niskanen T."/>
            <person name="Noordeloos M.E."/>
            <person name="Ohm R.A."/>
            <person name="Ortiz-Santana B."/>
            <person name="Ovrebo C."/>
            <person name="Racz N."/>
            <person name="Riley R."/>
            <person name="Savchenko A."/>
            <person name="Shiryaev A."/>
            <person name="Soop K."/>
            <person name="Spirin V."/>
            <person name="Szebenyi C."/>
            <person name="Tomsovsky M."/>
            <person name="Tulloss R.E."/>
            <person name="Uehling J."/>
            <person name="Grigoriev I.V."/>
            <person name="Vagvolgyi C."/>
            <person name="Papp T."/>
            <person name="Martin F.M."/>
            <person name="Miettinen O."/>
            <person name="Hibbett D.S."/>
            <person name="Nagy L.G."/>
        </authorList>
    </citation>
    <scope>NUCLEOTIDE SEQUENCE [LARGE SCALE GENOMIC DNA]</scope>
    <source>
        <strain evidence="1 2">NL-1719</strain>
    </source>
</reference>
<sequence length="502" mass="57532">MPTDHISSLPVELWGLILGYISDLQLRELVYLHPVFCHFARAIIWKKVKLCSLEEQQRDRVLQLLRYPTLTSFVREIEIVRPHQHHLGQRDRSHWGLEMDRMYHEISRTSWLEPAKLVQQVLLGPRKIIHLSTALLKEVQGINHIVINFLCHTSVCPCYQEDYEPLLSAIGTLNPTIRFLKLSLQLRDLPLFAKCMPAAAPGLQDLRTCVLYVLAPGKGTISDTKYINSLSSFLEPVRKSLCSLAIIVPVFPPGLSLIPHLESLSFPNLTRLHLSIPSRMWSHRHASNLQTLLSHSKRLRVLVLTYISMGDFPSLWSSDTSPTRLPPLESLHIEVMDTTGSYSAQLATALLRPFENSLTTLSLLGRSLTYDEVRVLLHDLSRNRDKPILRKLRLAVSRLTPQLMDLFANRLESLQYLDLSYDETFSSNDAIIRDEREFLNIMSNKRYYRWRLKQIYAHKPSISTNGWVRADPASVPVVLRRCVPRAQLTGAVDWSEFSEPSS</sequence>
<accession>A0ACD3B464</accession>
<protein>
    <submittedName>
        <fullName evidence="1">Uncharacterized protein</fullName>
    </submittedName>
</protein>
<organism evidence="1 2">
    <name type="scientific">Pluteus cervinus</name>
    <dbReference type="NCBI Taxonomy" id="181527"/>
    <lineage>
        <taxon>Eukaryota</taxon>
        <taxon>Fungi</taxon>
        <taxon>Dikarya</taxon>
        <taxon>Basidiomycota</taxon>
        <taxon>Agaricomycotina</taxon>
        <taxon>Agaricomycetes</taxon>
        <taxon>Agaricomycetidae</taxon>
        <taxon>Agaricales</taxon>
        <taxon>Pluteineae</taxon>
        <taxon>Pluteaceae</taxon>
        <taxon>Pluteus</taxon>
    </lineage>
</organism>
<name>A0ACD3B464_9AGAR</name>
<evidence type="ECO:0000313" key="2">
    <source>
        <dbReference type="Proteomes" id="UP000308600"/>
    </source>
</evidence>
<gene>
    <name evidence="1" type="ORF">BDN72DRAFT_835704</name>
</gene>
<dbReference type="EMBL" id="ML208281">
    <property type="protein sequence ID" value="TFK72828.1"/>
    <property type="molecule type" value="Genomic_DNA"/>
</dbReference>
<dbReference type="Proteomes" id="UP000308600">
    <property type="component" value="Unassembled WGS sequence"/>
</dbReference>